<dbReference type="Proteomes" id="UP000401081">
    <property type="component" value="Unassembled WGS sequence"/>
</dbReference>
<dbReference type="EMBL" id="CAADJD010000009">
    <property type="protein sequence ID" value="VFS57625.1"/>
    <property type="molecule type" value="Genomic_DNA"/>
</dbReference>
<dbReference type="Pfam" id="PF14000">
    <property type="entry name" value="Packaging_FI"/>
    <property type="match status" value="1"/>
</dbReference>
<reference evidence="1 2" key="1">
    <citation type="submission" date="2019-03" db="EMBL/GenBank/DDBJ databases">
        <authorList>
            <consortium name="Pathogen Informatics"/>
        </authorList>
    </citation>
    <scope>NUCLEOTIDE SEQUENCE [LARGE SCALE GENOMIC DNA]</scope>
    <source>
        <strain evidence="1 2">NCTC12993</strain>
    </source>
</reference>
<name>A0A485AAE2_KLUCR</name>
<keyword evidence="2" id="KW-1185">Reference proteome</keyword>
<dbReference type="AlphaFoldDB" id="A0A485AAE2"/>
<sequence>MTEKEKLIARLNELGVQLGREVNTGGTIQELSMRIAELEERTGWRHGYRWR</sequence>
<proteinExistence type="predicted"/>
<protein>
    <submittedName>
        <fullName evidence="1">Uncharacterized protein</fullName>
    </submittedName>
</protein>
<dbReference type="InterPro" id="IPR025147">
    <property type="entry name" value="Packaging_FI"/>
</dbReference>
<evidence type="ECO:0000313" key="2">
    <source>
        <dbReference type="Proteomes" id="UP000401081"/>
    </source>
</evidence>
<organism evidence="1 2">
    <name type="scientific">Kluyvera cryocrescens</name>
    <name type="common">Kluyvera citrophila</name>
    <dbReference type="NCBI Taxonomy" id="580"/>
    <lineage>
        <taxon>Bacteria</taxon>
        <taxon>Pseudomonadati</taxon>
        <taxon>Pseudomonadota</taxon>
        <taxon>Gammaproteobacteria</taxon>
        <taxon>Enterobacterales</taxon>
        <taxon>Enterobacteriaceae</taxon>
        <taxon>Kluyvera</taxon>
    </lineage>
</organism>
<evidence type="ECO:0000313" key="1">
    <source>
        <dbReference type="EMBL" id="VFS57625.1"/>
    </source>
</evidence>
<accession>A0A485AAE2</accession>
<gene>
    <name evidence="1" type="ORF">NCTC12993_00774</name>
</gene>